<name>A0AA46AJM5_9CLOT</name>
<comment type="caution">
    <text evidence="1">The sequence shown here is derived from an EMBL/GenBank/DDBJ whole genome shotgun (WGS) entry which is preliminary data.</text>
</comment>
<dbReference type="EMBL" id="FXUF01000009">
    <property type="protein sequence ID" value="SMP61822.1"/>
    <property type="molecule type" value="Genomic_DNA"/>
</dbReference>
<dbReference type="RefSeq" id="WP_283409755.1">
    <property type="nucleotide sequence ID" value="NZ_FXUF01000009.1"/>
</dbReference>
<accession>A0AA46AJM5</accession>
<sequence>MKSIEYQKLIRDRIPEIIEASGKKAVTEILDPGEYLEKLHEKLDEEAAEYHETHSIDELVDLVEVIYAILDFRCVSRTEFEELRLMKSERRGAFQRRLLLKAVVEAEEATEDDQV</sequence>
<protein>
    <submittedName>
        <fullName evidence="1">Predicted house-cleaning noncanonical NTP pyrophosphatase, all-alpha NTP-PPase (MazG) superfamily</fullName>
    </submittedName>
</protein>
<dbReference type="Proteomes" id="UP001158066">
    <property type="component" value="Unassembled WGS sequence"/>
</dbReference>
<evidence type="ECO:0000313" key="2">
    <source>
        <dbReference type="Proteomes" id="UP001158066"/>
    </source>
</evidence>
<dbReference type="InterPro" id="IPR038735">
    <property type="entry name" value="MSMEG_1276-like_NTP-PPase_dom"/>
</dbReference>
<reference evidence="1" key="1">
    <citation type="submission" date="2017-05" db="EMBL/GenBank/DDBJ databases">
        <authorList>
            <person name="Varghese N."/>
            <person name="Submissions S."/>
        </authorList>
    </citation>
    <scope>NUCLEOTIDE SEQUENCE</scope>
    <source>
        <strain evidence="1">Su22</strain>
    </source>
</reference>
<keyword evidence="2" id="KW-1185">Reference proteome</keyword>
<organism evidence="1 2">
    <name type="scientific">Anoxynatronum buryatiense</name>
    <dbReference type="NCBI Taxonomy" id="489973"/>
    <lineage>
        <taxon>Bacteria</taxon>
        <taxon>Bacillati</taxon>
        <taxon>Bacillota</taxon>
        <taxon>Clostridia</taxon>
        <taxon>Eubacteriales</taxon>
        <taxon>Clostridiaceae</taxon>
        <taxon>Anoxynatronum</taxon>
    </lineage>
</organism>
<evidence type="ECO:0000313" key="1">
    <source>
        <dbReference type="EMBL" id="SMP61822.1"/>
    </source>
</evidence>
<proteinExistence type="predicted"/>
<dbReference type="CDD" id="cd11532">
    <property type="entry name" value="NTP-PPase_COG4997"/>
    <property type="match status" value="1"/>
</dbReference>
<gene>
    <name evidence="1" type="ORF">SAMN06296020_109102</name>
</gene>
<dbReference type="AlphaFoldDB" id="A0AA46AJM5"/>